<organism evidence="2 3">
    <name type="scientific">Neobacillus novalis</name>
    <dbReference type="NCBI Taxonomy" id="220687"/>
    <lineage>
        <taxon>Bacteria</taxon>
        <taxon>Bacillati</taxon>
        <taxon>Bacillota</taxon>
        <taxon>Bacilli</taxon>
        <taxon>Bacillales</taxon>
        <taxon>Bacillaceae</taxon>
        <taxon>Neobacillus</taxon>
    </lineage>
</organism>
<dbReference type="PANTHER" id="PTHR43471:SF12">
    <property type="entry name" value="HYPOTHETICAL MEMBRANE PROTEIN, CONSERVED"/>
    <property type="match status" value="1"/>
</dbReference>
<proteinExistence type="predicted"/>
<reference evidence="2" key="1">
    <citation type="submission" date="2023-05" db="EMBL/GenBank/DDBJ databases">
        <title>Comparative genomics of Bacillaceae isolates and their secondary metabolite potential.</title>
        <authorList>
            <person name="Song L."/>
            <person name="Nielsen L.J."/>
            <person name="Mohite O."/>
            <person name="Xu X."/>
            <person name="Weber T."/>
            <person name="Kovacs A.T."/>
        </authorList>
    </citation>
    <scope>NUCLEOTIDE SEQUENCE</scope>
    <source>
        <strain evidence="2">XLM17</strain>
    </source>
</reference>
<evidence type="ECO:0000313" key="2">
    <source>
        <dbReference type="EMBL" id="WHY88057.1"/>
    </source>
</evidence>
<dbReference type="KEGG" id="nnv:QNH39_09530"/>
<gene>
    <name evidence="2" type="ORF">QNH39_09530</name>
</gene>
<dbReference type="GO" id="GO:0016020">
    <property type="term" value="C:membrane"/>
    <property type="evidence" value="ECO:0007669"/>
    <property type="project" value="UniProtKB-SubCell"/>
</dbReference>
<dbReference type="EMBL" id="CP126114">
    <property type="protein sequence ID" value="WHY88057.1"/>
    <property type="molecule type" value="Genomic_DNA"/>
</dbReference>
<feature type="transmembrane region" description="Helical" evidence="1">
    <location>
        <begin position="65"/>
        <end position="88"/>
    </location>
</feature>
<evidence type="ECO:0000313" key="3">
    <source>
        <dbReference type="Proteomes" id="UP001178288"/>
    </source>
</evidence>
<keyword evidence="1" id="KW-0812">Transmembrane</keyword>
<keyword evidence="1" id="KW-0472">Membrane</keyword>
<dbReference type="AlphaFoldDB" id="A0AA95MPS9"/>
<keyword evidence="3" id="KW-1185">Reference proteome</keyword>
<keyword evidence="1" id="KW-1133">Transmembrane helix</keyword>
<feature type="transmembrane region" description="Helical" evidence="1">
    <location>
        <begin position="20"/>
        <end position="44"/>
    </location>
</feature>
<sequence>MRNLLLNPVLNKEFKLRFRSFKGFLGLAFYLLALSILIIGFIYLETKNSPMGLFRPDQSRSMFMMLSFIQMGLILFITPGLTAGVISGEREKQTLNILLTTNQSSTSIILGKLISSVSFLLLMIVASMPIYSIVFLFGGISPGQVVTILGYYIFTILAFGSIGIFFSTLIRRTIIAMISTYGVTLFLTAGSAFLYAISMSVSQMGMAANNPVPYFFAMLNPMIILLGFLEPNAFRELSSQSGGGIDFPLSAAYLISYTIIFLIMIMISIRKLRPNMKVKSKG</sequence>
<feature type="transmembrane region" description="Helical" evidence="1">
    <location>
        <begin position="211"/>
        <end position="229"/>
    </location>
</feature>
<dbReference type="GO" id="GO:0140359">
    <property type="term" value="F:ABC-type transporter activity"/>
    <property type="evidence" value="ECO:0007669"/>
    <property type="project" value="InterPro"/>
</dbReference>
<dbReference type="RefSeq" id="WP_066085285.1">
    <property type="nucleotide sequence ID" value="NZ_CP126114.1"/>
</dbReference>
<dbReference type="PANTHER" id="PTHR43471">
    <property type="entry name" value="ABC TRANSPORTER PERMEASE"/>
    <property type="match status" value="1"/>
</dbReference>
<name>A0AA95MPS9_9BACI</name>
<dbReference type="Pfam" id="PF12679">
    <property type="entry name" value="ABC2_membrane_2"/>
    <property type="match status" value="1"/>
</dbReference>
<accession>A0AA95MPS9</accession>
<protein>
    <submittedName>
        <fullName evidence="2">ABC transporter permease</fullName>
    </submittedName>
</protein>
<feature type="transmembrane region" description="Helical" evidence="1">
    <location>
        <begin position="108"/>
        <end position="137"/>
    </location>
</feature>
<feature type="transmembrane region" description="Helical" evidence="1">
    <location>
        <begin position="249"/>
        <end position="269"/>
    </location>
</feature>
<feature type="transmembrane region" description="Helical" evidence="1">
    <location>
        <begin position="174"/>
        <end position="199"/>
    </location>
</feature>
<evidence type="ECO:0000256" key="1">
    <source>
        <dbReference type="SAM" id="Phobius"/>
    </source>
</evidence>
<feature type="transmembrane region" description="Helical" evidence="1">
    <location>
        <begin position="149"/>
        <end position="168"/>
    </location>
</feature>
<dbReference type="Proteomes" id="UP001178288">
    <property type="component" value="Chromosome"/>
</dbReference>